<dbReference type="GO" id="GO:0006309">
    <property type="term" value="P:apoptotic DNA fragmentation"/>
    <property type="evidence" value="ECO:0007669"/>
    <property type="project" value="TreeGrafter"/>
</dbReference>
<dbReference type="GO" id="GO:0004531">
    <property type="term" value="F:deoxyribonuclease II activity"/>
    <property type="evidence" value="ECO:0007669"/>
    <property type="project" value="InterPro"/>
</dbReference>
<sequence>MVPLTIPARREKDDTDPRAARRASLGHFYRDTCDVHTALPAHGEFAFAIPPQKPLHELIVTDDIAILLCSLNSAKSREANHSVSSVRWVDWISHRSQDRQHAFGSLAYVLYKLPKVSESSNPMIRNGTAYLYMTNNTVAKGWQLSTKKISAKNSIPGNTLAPLYNDVRINPSKTFWVLYNDDPPNRSTHAKYGHTKGTMMAHKQEGFWLIHSVPNYPPVPNSGNDTKRIPVNETSTLGNRSEYDYPTSGMQYGQSFLCISVDDDQFDLIGRQLMYNQIIAYRRNIPATFAMMFPVLTDAANQKRIKQAPFISKTLLKSSGGVEFISFAKSDKWQKDLYEDFVAPTLKTDLFAETWLNGRGRLPSDCERVKVYNIITINLASVNIDFKSSRDHSKWAVAVEGKANRTWTCIGDINRAVYVIRKIPAIHYDDDDGRFFLGSSKPTRSLNTATIDQPSSEELARALVASCWLRILLIPLS</sequence>
<reference evidence="3 4" key="1">
    <citation type="submission" date="2015-09" db="EMBL/GenBank/DDBJ databases">
        <title>Atta colombica WGS genome.</title>
        <authorList>
            <person name="Nygaard S."/>
            <person name="Hu H."/>
            <person name="Boomsma J."/>
            <person name="Zhang G."/>
        </authorList>
    </citation>
    <scope>NUCLEOTIDE SEQUENCE [LARGE SCALE GENOMIC DNA]</scope>
    <source>
        <strain evidence="3">Treedump-2</strain>
        <tissue evidence="3">Whole body</tissue>
    </source>
</reference>
<organism evidence="3 4">
    <name type="scientific">Atta colombica</name>
    <dbReference type="NCBI Taxonomy" id="520822"/>
    <lineage>
        <taxon>Eukaryota</taxon>
        <taxon>Metazoa</taxon>
        <taxon>Ecdysozoa</taxon>
        <taxon>Arthropoda</taxon>
        <taxon>Hexapoda</taxon>
        <taxon>Insecta</taxon>
        <taxon>Pterygota</taxon>
        <taxon>Neoptera</taxon>
        <taxon>Endopterygota</taxon>
        <taxon>Hymenoptera</taxon>
        <taxon>Apocrita</taxon>
        <taxon>Aculeata</taxon>
        <taxon>Formicoidea</taxon>
        <taxon>Formicidae</taxon>
        <taxon>Myrmicinae</taxon>
        <taxon>Atta</taxon>
    </lineage>
</organism>
<evidence type="ECO:0000313" key="3">
    <source>
        <dbReference type="EMBL" id="KYM80364.1"/>
    </source>
</evidence>
<evidence type="ECO:0000256" key="1">
    <source>
        <dbReference type="ARBA" id="ARBA00007527"/>
    </source>
</evidence>
<dbReference type="CDD" id="cd09120">
    <property type="entry name" value="PLDc_DNaseII_1"/>
    <property type="match status" value="1"/>
</dbReference>
<accession>A0A195B842</accession>
<dbReference type="PANTHER" id="PTHR10858:SF23">
    <property type="entry name" value="DEOXYRIBONUCLEASE II"/>
    <property type="match status" value="1"/>
</dbReference>
<dbReference type="InterPro" id="IPR004947">
    <property type="entry name" value="DNase_II"/>
</dbReference>
<evidence type="ECO:0000313" key="4">
    <source>
        <dbReference type="Proteomes" id="UP000078540"/>
    </source>
</evidence>
<gene>
    <name evidence="3" type="ORF">ALC53_09458</name>
</gene>
<comment type="similarity">
    <text evidence="1">Belongs to the DNase II family.</text>
</comment>
<dbReference type="AlphaFoldDB" id="A0A195B842"/>
<evidence type="ECO:0000256" key="2">
    <source>
        <dbReference type="ARBA" id="ARBA00022801"/>
    </source>
</evidence>
<keyword evidence="4" id="KW-1185">Reference proteome</keyword>
<dbReference type="STRING" id="520822.A0A195B842"/>
<dbReference type="PANTHER" id="PTHR10858">
    <property type="entry name" value="DEOXYRIBONUCLEASE II"/>
    <property type="match status" value="1"/>
</dbReference>
<name>A0A195B842_9HYME</name>
<keyword evidence="2" id="KW-0378">Hydrolase</keyword>
<dbReference type="EMBL" id="KQ976574">
    <property type="protein sequence ID" value="KYM80364.1"/>
    <property type="molecule type" value="Genomic_DNA"/>
</dbReference>
<dbReference type="Proteomes" id="UP000078540">
    <property type="component" value="Unassembled WGS sequence"/>
</dbReference>
<proteinExistence type="inferred from homology"/>
<protein>
    <submittedName>
        <fullName evidence="3">Deoxyribonuclease-2-beta</fullName>
    </submittedName>
</protein>
<dbReference type="Pfam" id="PF03265">
    <property type="entry name" value="DNase_II"/>
    <property type="match status" value="1"/>
</dbReference>